<evidence type="ECO:0000313" key="2">
    <source>
        <dbReference type="Proteomes" id="UP001341840"/>
    </source>
</evidence>
<keyword evidence="2" id="KW-1185">Reference proteome</keyword>
<comment type="caution">
    <text evidence="1">The sequence shown here is derived from an EMBL/GenBank/DDBJ whole genome shotgun (WGS) entry which is preliminary data.</text>
</comment>
<reference evidence="1 2" key="1">
    <citation type="journal article" date="2023" name="Plants (Basel)">
        <title>Bridging the Gap: Combining Genomics and Transcriptomics Approaches to Understand Stylosanthes scabra, an Orphan Legume from the Brazilian Caatinga.</title>
        <authorList>
            <person name="Ferreira-Neto J.R.C."/>
            <person name="da Silva M.D."/>
            <person name="Binneck E."/>
            <person name="de Melo N.F."/>
            <person name="da Silva R.H."/>
            <person name="de Melo A.L.T.M."/>
            <person name="Pandolfi V."/>
            <person name="Bustamante F.O."/>
            <person name="Brasileiro-Vidal A.C."/>
            <person name="Benko-Iseppon A.M."/>
        </authorList>
    </citation>
    <scope>NUCLEOTIDE SEQUENCE [LARGE SCALE GENOMIC DNA]</scope>
    <source>
        <tissue evidence="1">Leaves</tissue>
    </source>
</reference>
<sequence>MAAKKTVSSPLKILQESECYAEWAHHDSTFMTWLNASMMITYQNKVVRCNIFAESWDTINYIFTVSSRTRIQSLKTQLRATKKTGTISEYLQSISKLVDSLHSIAESFLRAYEDLINKKEKTTAMAHLV</sequence>
<protein>
    <recommendedName>
        <fullName evidence="3">Retrotransposon gag domain-containing protein</fullName>
    </recommendedName>
</protein>
<name>A0ABU6T8D9_9FABA</name>
<accession>A0ABU6T8D9</accession>
<gene>
    <name evidence="1" type="ORF">PIB30_013302</name>
</gene>
<dbReference type="EMBL" id="JASCZI010090655">
    <property type="protein sequence ID" value="MED6144188.1"/>
    <property type="molecule type" value="Genomic_DNA"/>
</dbReference>
<organism evidence="1 2">
    <name type="scientific">Stylosanthes scabra</name>
    <dbReference type="NCBI Taxonomy" id="79078"/>
    <lineage>
        <taxon>Eukaryota</taxon>
        <taxon>Viridiplantae</taxon>
        <taxon>Streptophyta</taxon>
        <taxon>Embryophyta</taxon>
        <taxon>Tracheophyta</taxon>
        <taxon>Spermatophyta</taxon>
        <taxon>Magnoliopsida</taxon>
        <taxon>eudicotyledons</taxon>
        <taxon>Gunneridae</taxon>
        <taxon>Pentapetalae</taxon>
        <taxon>rosids</taxon>
        <taxon>fabids</taxon>
        <taxon>Fabales</taxon>
        <taxon>Fabaceae</taxon>
        <taxon>Papilionoideae</taxon>
        <taxon>50 kb inversion clade</taxon>
        <taxon>dalbergioids sensu lato</taxon>
        <taxon>Dalbergieae</taxon>
        <taxon>Pterocarpus clade</taxon>
        <taxon>Stylosanthes</taxon>
    </lineage>
</organism>
<dbReference type="Proteomes" id="UP001341840">
    <property type="component" value="Unassembled WGS sequence"/>
</dbReference>
<evidence type="ECO:0008006" key="3">
    <source>
        <dbReference type="Google" id="ProtNLM"/>
    </source>
</evidence>
<proteinExistence type="predicted"/>
<evidence type="ECO:0000313" key="1">
    <source>
        <dbReference type="EMBL" id="MED6144188.1"/>
    </source>
</evidence>